<feature type="signal peptide" evidence="2">
    <location>
        <begin position="1"/>
        <end position="32"/>
    </location>
</feature>
<sequence>MLPTPTTRRSPYPPVSLLALSIGALFAPVAFAADAVIADAPLSLGPNNGGSANSVAISADGSTVIGIATTQGLARAFRWTSTLGTQDLGSSNAIESVPAAVSANGSVVVGLHMPTFTSGSLAFRWTSATGMQSLGTLGGSTSSATAVSADGAVVVGISDTTTAFNSHAFRWTASGGMADLGTLGGPNSNAYAVSADGSVVVGAALTSGNVTRAFRWTSSTAMQDLGALDGGSSSASAVSADGTVVAGQATSIGNGLRVFRWTSATGMKDIGTLGGDNTYFYGMNADGSVLVGGAALSGPPVIHAFRWASTTGMVDLGTLGGLQSTASAVNANGSVVVGLAETTNGDSHVFRWTSATGIQDLQVLLANAGVRTYGVTLSGIPRLSSNGQYIVADGSGPATNGVVQAYLVRYIDATVSTPPATEPGTPQDPAGTPGTAPSPIPPAPPVIAGITTPASVQASANQVGKARQTVMGQMHGFADQMLGEGSLSGAPSGVSAFGSVGSLAAGITGHVNLAPFELVAGLGYASERYSDTEMKGAFTAAAKLRYTYRFDDRIGWFGEVGGFYSPDSNYRFSRQYANGTSTATGSGSASGRQAYGFARLGVLINVSANDQLTQSFEIGRQVLHTGSYGEVLSPANPFEANMQASSSTMNVFKLRAKWVHALTSSIDAAIWGAWAHGFGYRDSSQLNVGGVGALSPQVPDRLNWMEYGARLGYQVNKKAKVSAFVNGVTGADIGSRAHVGVNLEMFF</sequence>
<reference evidence="3 4" key="1">
    <citation type="submission" date="2019-08" db="EMBL/GenBank/DDBJ databases">
        <authorList>
            <person name="Peeters C."/>
        </authorList>
    </citation>
    <scope>NUCLEOTIDE SEQUENCE [LARGE SCALE GENOMIC DNA]</scope>
    <source>
        <strain evidence="3 4">LMG 18089</strain>
    </source>
</reference>
<dbReference type="OrthoDB" id="8932882at2"/>
<dbReference type="InterPro" id="IPR014262">
    <property type="entry name" value="HAF_rpt"/>
</dbReference>
<dbReference type="EMBL" id="CABPSX010000003">
    <property type="protein sequence ID" value="VVG71209.1"/>
    <property type="molecule type" value="Genomic_DNA"/>
</dbReference>
<dbReference type="NCBIfam" id="TIGR02913">
    <property type="entry name" value="HAF_rpt"/>
    <property type="match status" value="5"/>
</dbReference>
<dbReference type="RefSeq" id="WP_094069113.1">
    <property type="nucleotide sequence ID" value="NZ_CABPSX010000003.1"/>
</dbReference>
<keyword evidence="2" id="KW-0732">Signal</keyword>
<evidence type="ECO:0000256" key="1">
    <source>
        <dbReference type="SAM" id="MobiDB-lite"/>
    </source>
</evidence>
<dbReference type="SUPFAM" id="SSF103515">
    <property type="entry name" value="Autotransporter"/>
    <property type="match status" value="1"/>
</dbReference>
<organism evidence="3 4">
    <name type="scientific">Pandoraea apista</name>
    <dbReference type="NCBI Taxonomy" id="93218"/>
    <lineage>
        <taxon>Bacteria</taxon>
        <taxon>Pseudomonadati</taxon>
        <taxon>Pseudomonadota</taxon>
        <taxon>Betaproteobacteria</taxon>
        <taxon>Burkholderiales</taxon>
        <taxon>Burkholderiaceae</taxon>
        <taxon>Pandoraea</taxon>
    </lineage>
</organism>
<accession>A0A5E5P5Z8</accession>
<feature type="chain" id="PRO_5023037801" evidence="2">
    <location>
        <begin position="33"/>
        <end position="747"/>
    </location>
</feature>
<dbReference type="Proteomes" id="UP000364291">
    <property type="component" value="Unassembled WGS sequence"/>
</dbReference>
<feature type="region of interest" description="Disordered" evidence="1">
    <location>
        <begin position="417"/>
        <end position="443"/>
    </location>
</feature>
<proteinExistence type="predicted"/>
<gene>
    <name evidence="3" type="ORF">PAP18089_02183</name>
</gene>
<evidence type="ECO:0000313" key="4">
    <source>
        <dbReference type="Proteomes" id="UP000364291"/>
    </source>
</evidence>
<dbReference type="AlphaFoldDB" id="A0A5E5P5Z8"/>
<dbReference type="InterPro" id="IPR036709">
    <property type="entry name" value="Autotransporte_beta_dom_sf"/>
</dbReference>
<evidence type="ECO:0000313" key="3">
    <source>
        <dbReference type="EMBL" id="VVG71209.1"/>
    </source>
</evidence>
<name>A0A5E5P5Z8_9BURK</name>
<protein>
    <submittedName>
        <fullName evidence="3">HAF family extracellular repeat-containing protein</fullName>
    </submittedName>
</protein>
<dbReference type="SUPFAM" id="SSF82171">
    <property type="entry name" value="DPP6 N-terminal domain-like"/>
    <property type="match status" value="1"/>
</dbReference>
<evidence type="ECO:0000256" key="2">
    <source>
        <dbReference type="SAM" id="SignalP"/>
    </source>
</evidence>